<accession>A0A024QGR0</accession>
<dbReference type="Gene3D" id="1.20.120.530">
    <property type="entry name" value="GntR ligand-binding domain-like"/>
    <property type="match status" value="1"/>
</dbReference>
<organism evidence="5 6">
    <name type="scientific">Virgibacillus massiliensis</name>
    <dbReference type="NCBI Taxonomy" id="1462526"/>
    <lineage>
        <taxon>Bacteria</taxon>
        <taxon>Bacillati</taxon>
        <taxon>Bacillota</taxon>
        <taxon>Bacilli</taxon>
        <taxon>Bacillales</taxon>
        <taxon>Bacillaceae</taxon>
        <taxon>Virgibacillus</taxon>
    </lineage>
</organism>
<dbReference type="InterPro" id="IPR036390">
    <property type="entry name" value="WH_DNA-bd_sf"/>
</dbReference>
<dbReference type="InterPro" id="IPR036388">
    <property type="entry name" value="WH-like_DNA-bd_sf"/>
</dbReference>
<dbReference type="AlphaFoldDB" id="A0A024QGR0"/>
<gene>
    <name evidence="5" type="primary">ydfH_1</name>
    <name evidence="5" type="ORF">BN990_04063</name>
</gene>
<sequence>MDENGVLLKKSLGELIAEQLKKDILIRKIEFGERLIEADIAERFDVSRSTIREALKILEQEELVMNKNRKGTFVSKFTNVDLDEMTELRLMIETKAFIKALDHLDKKHFIELSAIIDEMEIQANNGNWDQLFGLDLQFHQYVINRCGNSRIIKIYESIAVQIRVYMAHLDQYYSSPQSYYKEHKALYEALLQRDAAIVQKQVEQHIKYVEDKLLRNS</sequence>
<dbReference type="InterPro" id="IPR011711">
    <property type="entry name" value="GntR_C"/>
</dbReference>
<keyword evidence="2" id="KW-0238">DNA-binding</keyword>
<keyword evidence="6" id="KW-1185">Reference proteome</keyword>
<dbReference type="SUPFAM" id="SSF48008">
    <property type="entry name" value="GntR ligand-binding domain-like"/>
    <property type="match status" value="1"/>
</dbReference>
<name>A0A024QGR0_9BACI</name>
<dbReference type="Gene3D" id="1.10.10.10">
    <property type="entry name" value="Winged helix-like DNA-binding domain superfamily/Winged helix DNA-binding domain"/>
    <property type="match status" value="1"/>
</dbReference>
<dbReference type="PANTHER" id="PTHR43537:SF24">
    <property type="entry name" value="GLUCONATE OPERON TRANSCRIPTIONAL REPRESSOR"/>
    <property type="match status" value="1"/>
</dbReference>
<dbReference type="InterPro" id="IPR000524">
    <property type="entry name" value="Tscrpt_reg_HTH_GntR"/>
</dbReference>
<comment type="caution">
    <text evidence="5">The sequence shown here is derived from an EMBL/GenBank/DDBJ whole genome shotgun (WGS) entry which is preliminary data.</text>
</comment>
<reference evidence="6" key="2">
    <citation type="submission" date="2014-05" db="EMBL/GenBank/DDBJ databases">
        <title>Draft genome sequence of Virgibacillus massiliensis Vm-5.</title>
        <authorList>
            <person name="Khelaifia S."/>
            <person name="Croce O."/>
            <person name="Lagier J.C."/>
            <person name="Raoult D."/>
        </authorList>
    </citation>
    <scope>NUCLEOTIDE SEQUENCE [LARGE SCALE GENOMIC DNA]</scope>
    <source>
        <strain evidence="6">Vm-5</strain>
    </source>
</reference>
<dbReference type="EMBL" id="CCDP010000003">
    <property type="protein sequence ID" value="CDQ41689.1"/>
    <property type="molecule type" value="Genomic_DNA"/>
</dbReference>
<evidence type="ECO:0000256" key="1">
    <source>
        <dbReference type="ARBA" id="ARBA00023015"/>
    </source>
</evidence>
<dbReference type="PRINTS" id="PR00035">
    <property type="entry name" value="HTHGNTR"/>
</dbReference>
<proteinExistence type="predicted"/>
<keyword evidence="1" id="KW-0805">Transcription regulation</keyword>
<dbReference type="Pfam" id="PF00392">
    <property type="entry name" value="GntR"/>
    <property type="match status" value="1"/>
</dbReference>
<evidence type="ECO:0000259" key="4">
    <source>
        <dbReference type="PROSITE" id="PS50949"/>
    </source>
</evidence>
<dbReference type="CDD" id="cd07377">
    <property type="entry name" value="WHTH_GntR"/>
    <property type="match status" value="1"/>
</dbReference>
<dbReference type="STRING" id="1462526.BN990_04063"/>
<dbReference type="Pfam" id="PF07729">
    <property type="entry name" value="FCD"/>
    <property type="match status" value="1"/>
</dbReference>
<dbReference type="SMART" id="SM00345">
    <property type="entry name" value="HTH_GNTR"/>
    <property type="match status" value="1"/>
</dbReference>
<evidence type="ECO:0000313" key="5">
    <source>
        <dbReference type="EMBL" id="CDQ41689.1"/>
    </source>
</evidence>
<reference evidence="5 6" key="1">
    <citation type="submission" date="2014-03" db="EMBL/GenBank/DDBJ databases">
        <authorList>
            <person name="Urmite Genomes U."/>
        </authorList>
    </citation>
    <scope>NUCLEOTIDE SEQUENCE [LARGE SCALE GENOMIC DNA]</scope>
    <source>
        <strain evidence="5 6">Vm-5</strain>
    </source>
</reference>
<dbReference type="PANTHER" id="PTHR43537">
    <property type="entry name" value="TRANSCRIPTIONAL REGULATOR, GNTR FAMILY"/>
    <property type="match status" value="1"/>
</dbReference>
<protein>
    <submittedName>
        <fullName evidence="5">Putative HTH-type transcriptional regulator YdfH</fullName>
    </submittedName>
</protein>
<dbReference type="PROSITE" id="PS50949">
    <property type="entry name" value="HTH_GNTR"/>
    <property type="match status" value="1"/>
</dbReference>
<evidence type="ECO:0000313" key="6">
    <source>
        <dbReference type="Proteomes" id="UP000028875"/>
    </source>
</evidence>
<dbReference type="SUPFAM" id="SSF46785">
    <property type="entry name" value="Winged helix' DNA-binding domain"/>
    <property type="match status" value="1"/>
</dbReference>
<dbReference type="RefSeq" id="WP_038246419.1">
    <property type="nucleotide sequence ID" value="NZ_BNER01000005.1"/>
</dbReference>
<dbReference type="Proteomes" id="UP000028875">
    <property type="component" value="Unassembled WGS sequence"/>
</dbReference>
<evidence type="ECO:0000256" key="3">
    <source>
        <dbReference type="ARBA" id="ARBA00023163"/>
    </source>
</evidence>
<dbReference type="GO" id="GO:0003700">
    <property type="term" value="F:DNA-binding transcription factor activity"/>
    <property type="evidence" value="ECO:0007669"/>
    <property type="project" value="InterPro"/>
</dbReference>
<dbReference type="InterPro" id="IPR008920">
    <property type="entry name" value="TF_FadR/GntR_C"/>
</dbReference>
<keyword evidence="3" id="KW-0804">Transcription</keyword>
<dbReference type="GO" id="GO:0003677">
    <property type="term" value="F:DNA binding"/>
    <property type="evidence" value="ECO:0007669"/>
    <property type="project" value="UniProtKB-KW"/>
</dbReference>
<dbReference type="OrthoDB" id="9782299at2"/>
<dbReference type="SMART" id="SM00895">
    <property type="entry name" value="FCD"/>
    <property type="match status" value="1"/>
</dbReference>
<dbReference type="eggNOG" id="COG1802">
    <property type="taxonomic scope" value="Bacteria"/>
</dbReference>
<feature type="domain" description="HTH gntR-type" evidence="4">
    <location>
        <begin position="10"/>
        <end position="77"/>
    </location>
</feature>
<evidence type="ECO:0000256" key="2">
    <source>
        <dbReference type="ARBA" id="ARBA00023125"/>
    </source>
</evidence>